<proteinExistence type="predicted"/>
<reference evidence="1" key="3">
    <citation type="submission" date="2020-02" db="EMBL/GenBank/DDBJ databases">
        <authorList>
            <person name="Sarangi A.N."/>
            <person name="Ghosh S."/>
            <person name="Mukherjee M."/>
            <person name="Tripathy S."/>
        </authorList>
    </citation>
    <scope>NUCLEOTIDE SEQUENCE</scope>
    <source>
        <strain evidence="1">BDU141951</strain>
    </source>
</reference>
<protein>
    <submittedName>
        <fullName evidence="1">Uncharacterized protein</fullName>
    </submittedName>
</protein>
<comment type="caution">
    <text evidence="1">The sequence shown here is derived from an EMBL/GenBank/DDBJ whole genome shotgun (WGS) entry which is preliminary data.</text>
</comment>
<gene>
    <name evidence="1" type="ORF">QQ91_022545</name>
</gene>
<reference evidence="1" key="1">
    <citation type="submission" date="2014-11" db="EMBL/GenBank/DDBJ databases">
        <authorList>
            <person name="Malar M.C."/>
            <person name="Sen D."/>
            <person name="Tripathy S."/>
        </authorList>
    </citation>
    <scope>NUCLEOTIDE SEQUENCE</scope>
    <source>
        <strain evidence="1">BDU141951</strain>
    </source>
</reference>
<organism evidence="1">
    <name type="scientific">Lyngbya confervoides BDU141951</name>
    <dbReference type="NCBI Taxonomy" id="1574623"/>
    <lineage>
        <taxon>Bacteria</taxon>
        <taxon>Bacillati</taxon>
        <taxon>Cyanobacteriota</taxon>
        <taxon>Cyanophyceae</taxon>
        <taxon>Oscillatoriophycideae</taxon>
        <taxon>Oscillatoriales</taxon>
        <taxon>Microcoleaceae</taxon>
        <taxon>Lyngbya</taxon>
    </lineage>
</organism>
<accession>A0A0C1Y7H8</accession>
<dbReference type="AlphaFoldDB" id="A0A0C1Y7H8"/>
<dbReference type="EMBL" id="JTHE02000003">
    <property type="protein sequence ID" value="NEV69878.1"/>
    <property type="molecule type" value="Genomic_DNA"/>
</dbReference>
<evidence type="ECO:0000313" key="1">
    <source>
        <dbReference type="EMBL" id="NEV69878.1"/>
    </source>
</evidence>
<name>A0A0C1Y7H8_9CYAN</name>
<sequence length="149" mass="16701">MSDRFPLVPRYRLDDEQTWLVGIDPLRRYWLLVNGDEAKPIILPGLSTHDFDQFRQAILAFRGLVAGDTLELPTATGTALAIRCASKNCFAIDFEVNGHPATHLFDQEALESLLMTAHPDWQCAPHHRELGRQTLSLSWHQPAASKTAA</sequence>
<reference evidence="1" key="2">
    <citation type="journal article" date="2015" name="Genome Announc.">
        <title>Draft Genome Sequence of Filamentous Marine Cyanobacterium Lyngbya confervoides Strain BDU141951.</title>
        <authorList>
            <person name="Chandrababunaidu M.M."/>
            <person name="Sen D."/>
            <person name="Tripathy S."/>
        </authorList>
    </citation>
    <scope>NUCLEOTIDE SEQUENCE</scope>
    <source>
        <strain evidence="1">BDU141951</strain>
    </source>
</reference>